<accession>A0ABR2RMH1</accession>
<keyword evidence="3" id="KW-1185">Reference proteome</keyword>
<dbReference type="EMBL" id="JBBPBN010000021">
    <property type="protein sequence ID" value="KAK9014171.1"/>
    <property type="molecule type" value="Genomic_DNA"/>
</dbReference>
<dbReference type="PANTHER" id="PTHR35488">
    <property type="entry name" value="OS05G0358900 PROTEIN-RELATED"/>
    <property type="match status" value="1"/>
</dbReference>
<protein>
    <submittedName>
        <fullName evidence="2">Uncharacterized protein</fullName>
    </submittedName>
</protein>
<proteinExistence type="predicted"/>
<evidence type="ECO:0000256" key="1">
    <source>
        <dbReference type="SAM" id="MobiDB-lite"/>
    </source>
</evidence>
<dbReference type="Proteomes" id="UP001396334">
    <property type="component" value="Unassembled WGS sequence"/>
</dbReference>
<evidence type="ECO:0000313" key="3">
    <source>
        <dbReference type="Proteomes" id="UP001396334"/>
    </source>
</evidence>
<feature type="region of interest" description="Disordered" evidence="1">
    <location>
        <begin position="149"/>
        <end position="187"/>
    </location>
</feature>
<sequence length="187" mass="20393">MSKSPKYEASDYGSHEFDPRLNFAQFLEEATQHAGGDTHVNFLRSSSSCSKQVGGHEKKKKLWKISLFSWWNFDRKNKSSSDPVQVSKPTKGYGYGSGPLRGIAGGIDTACRRASSGPVSTLFNPTKKLENEATIPHTKDEECLAVEQEPGVGDVKTISGEQGEGEVDKDGSMVGVSCGSEQWRFPT</sequence>
<gene>
    <name evidence="2" type="ORF">V6N11_005338</name>
</gene>
<dbReference type="PANTHER" id="PTHR35488:SF4">
    <property type="entry name" value="DUF4005 DOMAIN-CONTAINING PROTEIN"/>
    <property type="match status" value="1"/>
</dbReference>
<evidence type="ECO:0000313" key="2">
    <source>
        <dbReference type="EMBL" id="KAK9014171.1"/>
    </source>
</evidence>
<organism evidence="2 3">
    <name type="scientific">Hibiscus sabdariffa</name>
    <name type="common">roselle</name>
    <dbReference type="NCBI Taxonomy" id="183260"/>
    <lineage>
        <taxon>Eukaryota</taxon>
        <taxon>Viridiplantae</taxon>
        <taxon>Streptophyta</taxon>
        <taxon>Embryophyta</taxon>
        <taxon>Tracheophyta</taxon>
        <taxon>Spermatophyta</taxon>
        <taxon>Magnoliopsida</taxon>
        <taxon>eudicotyledons</taxon>
        <taxon>Gunneridae</taxon>
        <taxon>Pentapetalae</taxon>
        <taxon>rosids</taxon>
        <taxon>malvids</taxon>
        <taxon>Malvales</taxon>
        <taxon>Malvaceae</taxon>
        <taxon>Malvoideae</taxon>
        <taxon>Hibiscus</taxon>
    </lineage>
</organism>
<name>A0ABR2RMH1_9ROSI</name>
<comment type="caution">
    <text evidence="2">The sequence shown here is derived from an EMBL/GenBank/DDBJ whole genome shotgun (WGS) entry which is preliminary data.</text>
</comment>
<reference evidence="2 3" key="1">
    <citation type="journal article" date="2024" name="G3 (Bethesda)">
        <title>Genome assembly of Hibiscus sabdariffa L. provides insights into metabolisms of medicinal natural products.</title>
        <authorList>
            <person name="Kim T."/>
        </authorList>
    </citation>
    <scope>NUCLEOTIDE SEQUENCE [LARGE SCALE GENOMIC DNA]</scope>
    <source>
        <strain evidence="2">TK-2024</strain>
        <tissue evidence="2">Old leaves</tissue>
    </source>
</reference>